<dbReference type="Gene3D" id="2.40.50.140">
    <property type="entry name" value="Nucleic acid-binding proteins"/>
    <property type="match status" value="1"/>
</dbReference>
<reference evidence="5" key="1">
    <citation type="submission" date="2019-12" db="EMBL/GenBank/DDBJ databases">
        <title>Genome sequencing and annotation of Brassica cretica.</title>
        <authorList>
            <person name="Studholme D.J."/>
            <person name="Sarris P."/>
        </authorList>
    </citation>
    <scope>NUCLEOTIDE SEQUENCE</scope>
    <source>
        <strain evidence="5">PFS-109/04</strain>
        <tissue evidence="5">Leaf</tissue>
    </source>
</reference>
<dbReference type="EMBL" id="QGKX02002183">
    <property type="protein sequence ID" value="KAF3486455.1"/>
    <property type="molecule type" value="Genomic_DNA"/>
</dbReference>
<gene>
    <name evidence="4" type="ORF">F2Q68_00034449</name>
    <name evidence="5" type="ORF">F2Q69_00053239</name>
    <name evidence="3" type="ORF">F2Q70_00029972</name>
</gene>
<evidence type="ECO:0000313" key="4">
    <source>
        <dbReference type="EMBL" id="KAF2550231.1"/>
    </source>
</evidence>
<protein>
    <recommendedName>
        <fullName evidence="2">Replication protein A 70 kDa DNA-binding subunit B/D first OB fold domain-containing protein</fullName>
    </recommendedName>
</protein>
<dbReference type="Pfam" id="PF02721">
    <property type="entry name" value="DUF223"/>
    <property type="match status" value="1"/>
</dbReference>
<evidence type="ECO:0000256" key="1">
    <source>
        <dbReference type="SAM" id="MobiDB-lite"/>
    </source>
</evidence>
<dbReference type="AlphaFoldDB" id="A0A8S9MR94"/>
<organism evidence="5 6">
    <name type="scientific">Brassica cretica</name>
    <name type="common">Mustard</name>
    <dbReference type="NCBI Taxonomy" id="69181"/>
    <lineage>
        <taxon>Eukaryota</taxon>
        <taxon>Viridiplantae</taxon>
        <taxon>Streptophyta</taxon>
        <taxon>Embryophyta</taxon>
        <taxon>Tracheophyta</taxon>
        <taxon>Spermatophyta</taxon>
        <taxon>Magnoliopsida</taxon>
        <taxon>eudicotyledons</taxon>
        <taxon>Gunneridae</taxon>
        <taxon>Pentapetalae</taxon>
        <taxon>rosids</taxon>
        <taxon>malvids</taxon>
        <taxon>Brassicales</taxon>
        <taxon>Brassicaceae</taxon>
        <taxon>Brassiceae</taxon>
        <taxon>Brassica</taxon>
    </lineage>
</organism>
<dbReference type="InterPro" id="IPR012340">
    <property type="entry name" value="NA-bd_OB-fold"/>
</dbReference>
<feature type="domain" description="Replication protein A 70 kDa DNA-binding subunit B/D first OB fold" evidence="2">
    <location>
        <begin position="2"/>
        <end position="85"/>
    </location>
</feature>
<comment type="caution">
    <text evidence="5">The sequence shown here is derived from an EMBL/GenBank/DDBJ whole genome shotgun (WGS) entry which is preliminary data.</text>
</comment>
<dbReference type="EMBL" id="QGKY02002305">
    <property type="protein sequence ID" value="KAF2531285.1"/>
    <property type="molecule type" value="Genomic_DNA"/>
</dbReference>
<dbReference type="EMBL" id="QGKW02001988">
    <property type="protein sequence ID" value="KAF2550231.1"/>
    <property type="molecule type" value="Genomic_DNA"/>
</dbReference>
<evidence type="ECO:0000313" key="6">
    <source>
        <dbReference type="Proteomes" id="UP000712600"/>
    </source>
</evidence>
<dbReference type="SUPFAM" id="SSF50249">
    <property type="entry name" value="Nucleic acid-binding proteins"/>
    <property type="match status" value="1"/>
</dbReference>
<evidence type="ECO:0000259" key="2">
    <source>
        <dbReference type="Pfam" id="PF02721"/>
    </source>
</evidence>
<dbReference type="Proteomes" id="UP000712600">
    <property type="component" value="Unassembled WGS sequence"/>
</dbReference>
<sequence>MKVLHSWTQHSNYYGEDTFKFILEDKMGSKIHCTCKRVFLARVKKLHVGQWMFLENFSFYPATGMYRLTSHKYKMSITWNSIVTNSIRTTCEVRLIDHNKESSSEDVSTSFSKHKEGDADLNDMNSTSKKLCAKNIKMGKTDED</sequence>
<evidence type="ECO:0000313" key="3">
    <source>
        <dbReference type="EMBL" id="KAF2531285.1"/>
    </source>
</evidence>
<evidence type="ECO:0000313" key="5">
    <source>
        <dbReference type="EMBL" id="KAF3486455.1"/>
    </source>
</evidence>
<feature type="region of interest" description="Disordered" evidence="1">
    <location>
        <begin position="100"/>
        <end position="123"/>
    </location>
</feature>
<name>A0A8S9MR94_BRACR</name>
<dbReference type="CDD" id="cd04480">
    <property type="entry name" value="RPA1_DBD_A_like"/>
    <property type="match status" value="1"/>
</dbReference>
<dbReference type="InterPro" id="IPR003871">
    <property type="entry name" value="RFA1B/D_OB_1st"/>
</dbReference>
<reference evidence="3" key="2">
    <citation type="submission" date="2019-12" db="EMBL/GenBank/DDBJ databases">
        <title>Genome sequencing and annotation of Brassica cretica.</title>
        <authorList>
            <person name="Studholme D.J."/>
            <person name="Sarris P.F."/>
        </authorList>
    </citation>
    <scope>NUCLEOTIDE SEQUENCE</scope>
    <source>
        <strain evidence="4">PFS-001/15</strain>
        <strain evidence="3">PFS-102/07</strain>
        <tissue evidence="3">Leaf</tissue>
    </source>
</reference>
<dbReference type="Proteomes" id="UP000712281">
    <property type="component" value="Unassembled WGS sequence"/>
</dbReference>
<proteinExistence type="predicted"/>
<accession>A0A8S9MR94</accession>